<comment type="similarity">
    <text evidence="5">Belongs to the GDA1/CD39 NTPase family.</text>
</comment>
<keyword evidence="14" id="KW-1133">Transmembrane helix</keyword>
<dbReference type="PANTHER" id="PTHR11782">
    <property type="entry name" value="ADENOSINE/GUANOSINE DIPHOSPHATASE"/>
    <property type="match status" value="1"/>
</dbReference>
<evidence type="ECO:0000256" key="42">
    <source>
        <dbReference type="ARBA" id="ARBA00049526"/>
    </source>
</evidence>
<comment type="subcellular location">
    <subcellularLocation>
        <location evidence="4">Membrane</location>
        <location evidence="4">Caveola</location>
    </subcellularLocation>
    <subcellularLocation>
        <location evidence="3">Membrane</location>
        <topology evidence="3">Multi-pass membrane protein</topology>
    </subcellularLocation>
</comment>
<comment type="cofactor">
    <cofactor evidence="1">
        <name>Ca(2+)</name>
        <dbReference type="ChEBI" id="CHEBI:29108"/>
    </cofactor>
</comment>
<evidence type="ECO:0000256" key="14">
    <source>
        <dbReference type="ARBA" id="ARBA00022989"/>
    </source>
</evidence>
<evidence type="ECO:0000256" key="24">
    <source>
        <dbReference type="ARBA" id="ARBA00045877"/>
    </source>
</evidence>
<dbReference type="GO" id="GO:0004050">
    <property type="term" value="F:apyrase activity"/>
    <property type="evidence" value="ECO:0007669"/>
    <property type="project" value="UniProtKB-EC"/>
</dbReference>
<dbReference type="GO" id="GO:0005524">
    <property type="term" value="F:ATP binding"/>
    <property type="evidence" value="ECO:0007669"/>
    <property type="project" value="UniProtKB-KW"/>
</dbReference>
<evidence type="ECO:0000256" key="22">
    <source>
        <dbReference type="ARBA" id="ARBA00044280"/>
    </source>
</evidence>
<evidence type="ECO:0000256" key="31">
    <source>
        <dbReference type="ARBA" id="ARBA00048279"/>
    </source>
</evidence>
<evidence type="ECO:0000256" key="34">
    <source>
        <dbReference type="ARBA" id="ARBA00048790"/>
    </source>
</evidence>
<keyword evidence="10" id="KW-0378">Hydrolase</keyword>
<evidence type="ECO:0000313" key="43">
    <source>
        <dbReference type="EMBL" id="KAL0179310.1"/>
    </source>
</evidence>
<comment type="catalytic activity">
    <reaction evidence="31">
        <text>IDP + H2O = IMP + phosphate + H(+)</text>
        <dbReference type="Rhea" id="RHEA:35207"/>
        <dbReference type="ChEBI" id="CHEBI:15377"/>
        <dbReference type="ChEBI" id="CHEBI:15378"/>
        <dbReference type="ChEBI" id="CHEBI:43474"/>
        <dbReference type="ChEBI" id="CHEBI:58053"/>
        <dbReference type="ChEBI" id="CHEBI:58280"/>
    </reaction>
    <physiologicalReaction direction="left-to-right" evidence="31">
        <dbReference type="Rhea" id="RHEA:35208"/>
    </physiologicalReaction>
</comment>
<evidence type="ECO:0000256" key="39">
    <source>
        <dbReference type="ARBA" id="ARBA00049333"/>
    </source>
</evidence>
<keyword evidence="11" id="KW-0106">Calcium</keyword>
<comment type="catalytic activity">
    <reaction evidence="28">
        <text>a ribonucleoside 5'-triphosphate + H2O = a ribonucleoside 5'-diphosphate + phosphate + H(+)</text>
        <dbReference type="Rhea" id="RHEA:23680"/>
        <dbReference type="ChEBI" id="CHEBI:15377"/>
        <dbReference type="ChEBI" id="CHEBI:15378"/>
        <dbReference type="ChEBI" id="CHEBI:43474"/>
        <dbReference type="ChEBI" id="CHEBI:57930"/>
        <dbReference type="ChEBI" id="CHEBI:61557"/>
    </reaction>
    <physiologicalReaction direction="left-to-right" evidence="28">
        <dbReference type="Rhea" id="RHEA:23681"/>
    </physiologicalReaction>
</comment>
<comment type="catalytic activity">
    <reaction evidence="26">
        <text>UTP + H2O = UDP + phosphate + H(+)</text>
        <dbReference type="Rhea" id="RHEA:64900"/>
        <dbReference type="ChEBI" id="CHEBI:15377"/>
        <dbReference type="ChEBI" id="CHEBI:15378"/>
        <dbReference type="ChEBI" id="CHEBI:43474"/>
        <dbReference type="ChEBI" id="CHEBI:46398"/>
        <dbReference type="ChEBI" id="CHEBI:58223"/>
    </reaction>
    <physiologicalReaction direction="left-to-right" evidence="26">
        <dbReference type="Rhea" id="RHEA:64901"/>
    </physiologicalReaction>
</comment>
<evidence type="ECO:0000256" key="10">
    <source>
        <dbReference type="ARBA" id="ARBA00022801"/>
    </source>
</evidence>
<evidence type="ECO:0000256" key="28">
    <source>
        <dbReference type="ARBA" id="ARBA00047940"/>
    </source>
</evidence>
<evidence type="ECO:0000256" key="20">
    <source>
        <dbReference type="ARBA" id="ARBA00042147"/>
    </source>
</evidence>
<dbReference type="EMBL" id="JAMKFB020000012">
    <property type="protein sequence ID" value="KAL0179310.1"/>
    <property type="molecule type" value="Genomic_DNA"/>
</dbReference>
<evidence type="ECO:0000256" key="6">
    <source>
        <dbReference type="ARBA" id="ARBA00011748"/>
    </source>
</evidence>
<evidence type="ECO:0000256" key="18">
    <source>
        <dbReference type="ARBA" id="ARBA00039600"/>
    </source>
</evidence>
<gene>
    <name evidence="43" type="ORF">M9458_024752</name>
</gene>
<keyword evidence="44" id="KW-1185">Reference proteome</keyword>
<keyword evidence="13" id="KW-0460">Magnesium</keyword>
<comment type="catalytic activity">
    <reaction evidence="38">
        <text>UTP + 2 H2O = UMP + 2 phosphate + 2 H(+)</text>
        <dbReference type="Rhea" id="RHEA:64896"/>
        <dbReference type="ChEBI" id="CHEBI:15377"/>
        <dbReference type="ChEBI" id="CHEBI:15378"/>
        <dbReference type="ChEBI" id="CHEBI:43474"/>
        <dbReference type="ChEBI" id="CHEBI:46398"/>
        <dbReference type="ChEBI" id="CHEBI:57865"/>
    </reaction>
    <physiologicalReaction direction="left-to-right" evidence="38">
        <dbReference type="Rhea" id="RHEA:64897"/>
    </physiologicalReaction>
</comment>
<evidence type="ECO:0000256" key="40">
    <source>
        <dbReference type="ARBA" id="ARBA00049373"/>
    </source>
</evidence>
<dbReference type="AlphaFoldDB" id="A0ABD0PZ53"/>
<keyword evidence="8" id="KW-0812">Transmembrane</keyword>
<evidence type="ECO:0000256" key="15">
    <source>
        <dbReference type="ARBA" id="ARBA00023136"/>
    </source>
</evidence>
<evidence type="ECO:0000256" key="33">
    <source>
        <dbReference type="ARBA" id="ARBA00048778"/>
    </source>
</evidence>
<evidence type="ECO:0000256" key="26">
    <source>
        <dbReference type="ARBA" id="ARBA00047358"/>
    </source>
</evidence>
<evidence type="ECO:0000256" key="41">
    <source>
        <dbReference type="ARBA" id="ARBA00049502"/>
    </source>
</evidence>
<evidence type="ECO:0000256" key="37">
    <source>
        <dbReference type="ARBA" id="ARBA00049189"/>
    </source>
</evidence>
<comment type="catalytic activity">
    <reaction evidence="34">
        <text>a ribonucleoside 5'-diphosphate + H2O = a ribonucleoside 5'-phosphate + phosphate + H(+)</text>
        <dbReference type="Rhea" id="RHEA:36799"/>
        <dbReference type="ChEBI" id="CHEBI:15377"/>
        <dbReference type="ChEBI" id="CHEBI:15378"/>
        <dbReference type="ChEBI" id="CHEBI:43474"/>
        <dbReference type="ChEBI" id="CHEBI:57930"/>
        <dbReference type="ChEBI" id="CHEBI:58043"/>
    </reaction>
    <physiologicalReaction direction="left-to-right" evidence="34">
        <dbReference type="Rhea" id="RHEA:36800"/>
    </physiologicalReaction>
</comment>
<comment type="caution">
    <text evidence="43">The sequence shown here is derived from an EMBL/GenBank/DDBJ whole genome shotgun (WGS) entry which is preliminary data.</text>
</comment>
<evidence type="ECO:0000256" key="25">
    <source>
        <dbReference type="ARBA" id="ARBA00047297"/>
    </source>
</evidence>
<comment type="catalytic activity">
    <reaction evidence="36">
        <text>GTP + H2O = GDP + phosphate + H(+)</text>
        <dbReference type="Rhea" id="RHEA:19669"/>
        <dbReference type="ChEBI" id="CHEBI:15377"/>
        <dbReference type="ChEBI" id="CHEBI:15378"/>
        <dbReference type="ChEBI" id="CHEBI:37565"/>
        <dbReference type="ChEBI" id="CHEBI:43474"/>
        <dbReference type="ChEBI" id="CHEBI:58189"/>
    </reaction>
    <physiologicalReaction direction="left-to-right" evidence="36">
        <dbReference type="Rhea" id="RHEA:19670"/>
    </physiologicalReaction>
</comment>
<evidence type="ECO:0000256" key="2">
    <source>
        <dbReference type="ARBA" id="ARBA00001946"/>
    </source>
</evidence>
<comment type="catalytic activity">
    <reaction evidence="40">
        <text>CTP + 2 H2O = CMP + 2 phosphate + 2 H(+)</text>
        <dbReference type="Rhea" id="RHEA:64908"/>
        <dbReference type="ChEBI" id="CHEBI:15377"/>
        <dbReference type="ChEBI" id="CHEBI:15378"/>
        <dbReference type="ChEBI" id="CHEBI:37563"/>
        <dbReference type="ChEBI" id="CHEBI:43474"/>
        <dbReference type="ChEBI" id="CHEBI:60377"/>
    </reaction>
    <physiologicalReaction direction="left-to-right" evidence="40">
        <dbReference type="Rhea" id="RHEA:64909"/>
    </physiologicalReaction>
</comment>
<dbReference type="InterPro" id="IPR000407">
    <property type="entry name" value="GDA1_CD39_NTPase"/>
</dbReference>
<evidence type="ECO:0000256" key="23">
    <source>
        <dbReference type="ARBA" id="ARBA00044314"/>
    </source>
</evidence>
<keyword evidence="9" id="KW-0547">Nucleotide-binding</keyword>
<reference evidence="43 44" key="1">
    <citation type="submission" date="2024-05" db="EMBL/GenBank/DDBJ databases">
        <title>Genome sequencing and assembly of Indian major carp, Cirrhinus mrigala (Hamilton, 1822).</title>
        <authorList>
            <person name="Mohindra V."/>
            <person name="Chowdhury L.M."/>
            <person name="Lal K."/>
            <person name="Jena J.K."/>
        </authorList>
    </citation>
    <scope>NUCLEOTIDE SEQUENCE [LARGE SCALE GENOMIC DNA]</scope>
    <source>
        <strain evidence="43">CM1030</strain>
        <tissue evidence="43">Blood</tissue>
    </source>
</reference>
<comment type="function">
    <text evidence="24">Catalyzes the hydrolysis of both di- and triphosphate nucleotides (NDPs and NTPs) and hydrolyze NTPs to nucleotide monophosphates (NMPs) in two distinct successive phosphate-releasing steps, with NDPs as intermediates and participates in the regulation of extracellular levels of nucleotides. By hydrolyzing proinflammatory ATP and platelet-activating ADP to AMP, it blocks platelet aggregation and supports blood flow.</text>
</comment>
<evidence type="ECO:0000256" key="1">
    <source>
        <dbReference type="ARBA" id="ARBA00001913"/>
    </source>
</evidence>
<keyword evidence="15" id="KW-0472">Membrane</keyword>
<evidence type="ECO:0000256" key="11">
    <source>
        <dbReference type="ARBA" id="ARBA00022837"/>
    </source>
</evidence>
<evidence type="ECO:0000256" key="3">
    <source>
        <dbReference type="ARBA" id="ARBA00004141"/>
    </source>
</evidence>
<comment type="catalytic activity">
    <reaction evidence="41">
        <text>UDP + H2O = UMP + phosphate + H(+)</text>
        <dbReference type="Rhea" id="RHEA:64876"/>
        <dbReference type="ChEBI" id="CHEBI:15377"/>
        <dbReference type="ChEBI" id="CHEBI:15378"/>
        <dbReference type="ChEBI" id="CHEBI:43474"/>
        <dbReference type="ChEBI" id="CHEBI:57865"/>
        <dbReference type="ChEBI" id="CHEBI:58223"/>
    </reaction>
    <physiologicalReaction direction="left-to-right" evidence="41">
        <dbReference type="Rhea" id="RHEA:64877"/>
    </physiologicalReaction>
</comment>
<comment type="catalytic activity">
    <reaction evidence="25">
        <text>a ribonucleoside 5'-triphosphate + 2 H2O = a ribonucleoside 5'-phosphate + 2 phosphate + 2 H(+)</text>
        <dbReference type="Rhea" id="RHEA:36795"/>
        <dbReference type="ChEBI" id="CHEBI:15377"/>
        <dbReference type="ChEBI" id="CHEBI:15378"/>
        <dbReference type="ChEBI" id="CHEBI:43474"/>
        <dbReference type="ChEBI" id="CHEBI:58043"/>
        <dbReference type="ChEBI" id="CHEBI:61557"/>
        <dbReference type="EC" id="3.6.1.5"/>
    </reaction>
    <physiologicalReaction direction="left-to-right" evidence="25">
        <dbReference type="Rhea" id="RHEA:36796"/>
    </physiologicalReaction>
</comment>
<feature type="non-terminal residue" evidence="43">
    <location>
        <position position="1"/>
    </location>
</feature>
<evidence type="ECO:0000256" key="8">
    <source>
        <dbReference type="ARBA" id="ARBA00022692"/>
    </source>
</evidence>
<comment type="cofactor">
    <cofactor evidence="2">
        <name>Mg(2+)</name>
        <dbReference type="ChEBI" id="CHEBI:18420"/>
    </cofactor>
</comment>
<comment type="catalytic activity">
    <reaction evidence="42">
        <text>ADP + H2O = AMP + phosphate + H(+)</text>
        <dbReference type="Rhea" id="RHEA:61436"/>
        <dbReference type="ChEBI" id="CHEBI:15377"/>
        <dbReference type="ChEBI" id="CHEBI:15378"/>
        <dbReference type="ChEBI" id="CHEBI:43474"/>
        <dbReference type="ChEBI" id="CHEBI:456215"/>
        <dbReference type="ChEBI" id="CHEBI:456216"/>
    </reaction>
    <physiologicalReaction direction="left-to-right" evidence="42">
        <dbReference type="Rhea" id="RHEA:61437"/>
    </physiologicalReaction>
</comment>
<dbReference type="Pfam" id="PF01150">
    <property type="entry name" value="GDA1_CD39"/>
    <property type="match status" value="1"/>
</dbReference>
<evidence type="ECO:0000256" key="17">
    <source>
        <dbReference type="ARBA" id="ARBA00023180"/>
    </source>
</evidence>
<evidence type="ECO:0000256" key="35">
    <source>
        <dbReference type="ARBA" id="ARBA00049104"/>
    </source>
</evidence>
<evidence type="ECO:0000256" key="7">
    <source>
        <dbReference type="ARBA" id="ARBA00012148"/>
    </source>
</evidence>
<evidence type="ECO:0000256" key="38">
    <source>
        <dbReference type="ARBA" id="ARBA00049315"/>
    </source>
</evidence>
<keyword evidence="16" id="KW-1015">Disulfide bond</keyword>
<evidence type="ECO:0000256" key="29">
    <source>
        <dbReference type="ARBA" id="ARBA00048136"/>
    </source>
</evidence>
<evidence type="ECO:0000256" key="9">
    <source>
        <dbReference type="ARBA" id="ARBA00022741"/>
    </source>
</evidence>
<comment type="catalytic activity">
    <reaction evidence="30">
        <text>GDP + H2O = GMP + phosphate + H(+)</text>
        <dbReference type="Rhea" id="RHEA:22156"/>
        <dbReference type="ChEBI" id="CHEBI:15377"/>
        <dbReference type="ChEBI" id="CHEBI:15378"/>
        <dbReference type="ChEBI" id="CHEBI:43474"/>
        <dbReference type="ChEBI" id="CHEBI:58115"/>
        <dbReference type="ChEBI" id="CHEBI:58189"/>
    </reaction>
    <physiologicalReaction direction="left-to-right" evidence="30">
        <dbReference type="Rhea" id="RHEA:22157"/>
    </physiologicalReaction>
</comment>
<evidence type="ECO:0000256" key="32">
    <source>
        <dbReference type="ARBA" id="ARBA00048517"/>
    </source>
</evidence>
<evidence type="ECO:0000256" key="4">
    <source>
        <dbReference type="ARBA" id="ARBA00004345"/>
    </source>
</evidence>
<comment type="catalytic activity">
    <reaction evidence="33">
        <text>ATP + H2O = ADP + phosphate + H(+)</text>
        <dbReference type="Rhea" id="RHEA:13065"/>
        <dbReference type="ChEBI" id="CHEBI:15377"/>
        <dbReference type="ChEBI" id="CHEBI:15378"/>
        <dbReference type="ChEBI" id="CHEBI:30616"/>
        <dbReference type="ChEBI" id="CHEBI:43474"/>
        <dbReference type="ChEBI" id="CHEBI:456216"/>
    </reaction>
    <physiologicalReaction direction="left-to-right" evidence="33">
        <dbReference type="Rhea" id="RHEA:13066"/>
    </physiologicalReaction>
</comment>
<evidence type="ECO:0000256" key="12">
    <source>
        <dbReference type="ARBA" id="ARBA00022840"/>
    </source>
</evidence>
<evidence type="ECO:0000256" key="13">
    <source>
        <dbReference type="ARBA" id="ARBA00022842"/>
    </source>
</evidence>
<dbReference type="EC" id="3.6.1.5" evidence="7"/>
<comment type="catalytic activity">
    <reaction evidence="37">
        <text>ITP + H2O = IDP + phosphate + H(+)</text>
        <dbReference type="Rhea" id="RHEA:28330"/>
        <dbReference type="ChEBI" id="CHEBI:15377"/>
        <dbReference type="ChEBI" id="CHEBI:15378"/>
        <dbReference type="ChEBI" id="CHEBI:43474"/>
        <dbReference type="ChEBI" id="CHEBI:58280"/>
        <dbReference type="ChEBI" id="CHEBI:61402"/>
    </reaction>
    <physiologicalReaction direction="left-to-right" evidence="37">
        <dbReference type="Rhea" id="RHEA:28331"/>
    </physiologicalReaction>
</comment>
<name>A0ABD0PZ53_CIRMR</name>
<accession>A0ABD0PZ53</accession>
<comment type="subunit">
    <text evidence="6">Homodimer; disulfide-linked.</text>
</comment>
<dbReference type="Proteomes" id="UP001529510">
    <property type="component" value="Unassembled WGS sequence"/>
</dbReference>
<protein>
    <recommendedName>
        <fullName evidence="18">Ectonucleoside triphosphate diphosphohydrolase 1</fullName>
        <ecNumber evidence="7">3.6.1.5</ecNumber>
    </recommendedName>
    <alternativeName>
        <fullName evidence="23">ATP diphosphohydrolase</fullName>
    </alternativeName>
    <alternativeName>
        <fullName evidence="20">Ecto-ATP diphosphohydrolase 1</fullName>
    </alternativeName>
    <alternativeName>
        <fullName evidence="21">Ecto-apyrase</fullName>
    </alternativeName>
    <alternativeName>
        <fullName evidence="19">Lymphoid cell activation antigen</fullName>
    </alternativeName>
    <alternativeName>
        <fullName evidence="22">Nucleoside triphosphate diphosphohydrolase 1</fullName>
    </alternativeName>
</protein>
<evidence type="ECO:0000256" key="27">
    <source>
        <dbReference type="ARBA" id="ARBA00047627"/>
    </source>
</evidence>
<evidence type="ECO:0000256" key="36">
    <source>
        <dbReference type="ARBA" id="ARBA00049117"/>
    </source>
</evidence>
<proteinExistence type="inferred from homology"/>
<comment type="catalytic activity">
    <reaction evidence="29">
        <text>CDP + H2O = CMP + phosphate + H(+)</text>
        <dbReference type="Rhea" id="RHEA:64880"/>
        <dbReference type="ChEBI" id="CHEBI:15377"/>
        <dbReference type="ChEBI" id="CHEBI:15378"/>
        <dbReference type="ChEBI" id="CHEBI:43474"/>
        <dbReference type="ChEBI" id="CHEBI:58069"/>
        <dbReference type="ChEBI" id="CHEBI:60377"/>
    </reaction>
    <physiologicalReaction direction="left-to-right" evidence="29">
        <dbReference type="Rhea" id="RHEA:64881"/>
    </physiologicalReaction>
</comment>
<sequence>KGISSYSDNPAGAGTSLQACMEEAKKTIPAQRHHETPVYLGATAGMRLLK</sequence>
<evidence type="ECO:0000256" key="5">
    <source>
        <dbReference type="ARBA" id="ARBA00009283"/>
    </source>
</evidence>
<evidence type="ECO:0000256" key="30">
    <source>
        <dbReference type="ARBA" id="ARBA00048153"/>
    </source>
</evidence>
<dbReference type="GO" id="GO:0005901">
    <property type="term" value="C:caveola"/>
    <property type="evidence" value="ECO:0007669"/>
    <property type="project" value="UniProtKB-SubCell"/>
</dbReference>
<dbReference type="Gene3D" id="3.30.420.40">
    <property type="match status" value="1"/>
</dbReference>
<keyword evidence="12" id="KW-0067">ATP-binding</keyword>
<comment type="catalytic activity">
    <reaction evidence="35">
        <text>CTP + H2O = CDP + phosphate + H(+)</text>
        <dbReference type="Rhea" id="RHEA:29387"/>
        <dbReference type="ChEBI" id="CHEBI:15377"/>
        <dbReference type="ChEBI" id="CHEBI:15378"/>
        <dbReference type="ChEBI" id="CHEBI:37563"/>
        <dbReference type="ChEBI" id="CHEBI:43474"/>
        <dbReference type="ChEBI" id="CHEBI:58069"/>
    </reaction>
    <physiologicalReaction direction="left-to-right" evidence="35">
        <dbReference type="Rhea" id="RHEA:29388"/>
    </physiologicalReaction>
</comment>
<keyword evidence="17" id="KW-0325">Glycoprotein</keyword>
<organism evidence="43 44">
    <name type="scientific">Cirrhinus mrigala</name>
    <name type="common">Mrigala</name>
    <dbReference type="NCBI Taxonomy" id="683832"/>
    <lineage>
        <taxon>Eukaryota</taxon>
        <taxon>Metazoa</taxon>
        <taxon>Chordata</taxon>
        <taxon>Craniata</taxon>
        <taxon>Vertebrata</taxon>
        <taxon>Euteleostomi</taxon>
        <taxon>Actinopterygii</taxon>
        <taxon>Neopterygii</taxon>
        <taxon>Teleostei</taxon>
        <taxon>Ostariophysi</taxon>
        <taxon>Cypriniformes</taxon>
        <taxon>Cyprinidae</taxon>
        <taxon>Labeoninae</taxon>
        <taxon>Labeonini</taxon>
        <taxon>Cirrhinus</taxon>
    </lineage>
</organism>
<evidence type="ECO:0000313" key="44">
    <source>
        <dbReference type="Proteomes" id="UP001529510"/>
    </source>
</evidence>
<evidence type="ECO:0000256" key="21">
    <source>
        <dbReference type="ARBA" id="ARBA00042196"/>
    </source>
</evidence>
<evidence type="ECO:0000256" key="19">
    <source>
        <dbReference type="ARBA" id="ARBA00041335"/>
    </source>
</evidence>
<comment type="catalytic activity">
    <reaction evidence="27">
        <text>ITP + 2 H2O = IMP + 2 phosphate + 2 H(+)</text>
        <dbReference type="Rhea" id="RHEA:77735"/>
        <dbReference type="ChEBI" id="CHEBI:15377"/>
        <dbReference type="ChEBI" id="CHEBI:15378"/>
        <dbReference type="ChEBI" id="CHEBI:43474"/>
        <dbReference type="ChEBI" id="CHEBI:58053"/>
        <dbReference type="ChEBI" id="CHEBI:61402"/>
    </reaction>
    <physiologicalReaction direction="left-to-right" evidence="27">
        <dbReference type="Rhea" id="RHEA:77736"/>
    </physiologicalReaction>
</comment>
<dbReference type="PANTHER" id="PTHR11782:SF32">
    <property type="entry name" value="ECTONUCLEOSIDE TRIPHOSPHATE DIPHOSPHOHYDROLASE 1"/>
    <property type="match status" value="1"/>
</dbReference>
<evidence type="ECO:0000256" key="16">
    <source>
        <dbReference type="ARBA" id="ARBA00023157"/>
    </source>
</evidence>
<comment type="catalytic activity">
    <reaction evidence="39">
        <text>GTP + 2 H2O = GMP + 2 phosphate + 2 H(+)</text>
        <dbReference type="Rhea" id="RHEA:64904"/>
        <dbReference type="ChEBI" id="CHEBI:15377"/>
        <dbReference type="ChEBI" id="CHEBI:15378"/>
        <dbReference type="ChEBI" id="CHEBI:37565"/>
        <dbReference type="ChEBI" id="CHEBI:43474"/>
        <dbReference type="ChEBI" id="CHEBI:58115"/>
    </reaction>
    <physiologicalReaction direction="left-to-right" evidence="39">
        <dbReference type="Rhea" id="RHEA:64905"/>
    </physiologicalReaction>
</comment>
<comment type="catalytic activity">
    <reaction evidence="32">
        <text>ATP + 2 H2O = AMP + 2 phosphate + 2 H(+)</text>
        <dbReference type="Rhea" id="RHEA:20988"/>
        <dbReference type="ChEBI" id="CHEBI:15377"/>
        <dbReference type="ChEBI" id="CHEBI:15378"/>
        <dbReference type="ChEBI" id="CHEBI:30616"/>
        <dbReference type="ChEBI" id="CHEBI:43474"/>
        <dbReference type="ChEBI" id="CHEBI:456215"/>
    </reaction>
    <physiologicalReaction direction="left-to-right" evidence="32">
        <dbReference type="Rhea" id="RHEA:20989"/>
    </physiologicalReaction>
</comment>